<dbReference type="AlphaFoldDB" id="A0A5P1FPB1"/>
<dbReference type="Gramene" id="ONK79553">
    <property type="protein sequence ID" value="ONK79553"/>
    <property type="gene ID" value="A4U43_C01F7550"/>
</dbReference>
<proteinExistence type="predicted"/>
<sequence>MERTNTGTWKSKRISDMKMLGAEAWTNSAPCRLLRVMWIETEERALVQFWLPRDAEYLQGVLDVDLHHTLRSYFVQGAMVETELYRQMDLVWTAYLKLLGEVTSLRAGREAGSERVAETPAQVLLRLMGLGGS</sequence>
<evidence type="ECO:0000313" key="1">
    <source>
        <dbReference type="EMBL" id="ONK79553.1"/>
    </source>
</evidence>
<name>A0A5P1FPB1_ASPOF</name>
<protein>
    <submittedName>
        <fullName evidence="1">Uncharacterized protein</fullName>
    </submittedName>
</protein>
<organism evidence="1 2">
    <name type="scientific">Asparagus officinalis</name>
    <name type="common">Garden asparagus</name>
    <dbReference type="NCBI Taxonomy" id="4686"/>
    <lineage>
        <taxon>Eukaryota</taxon>
        <taxon>Viridiplantae</taxon>
        <taxon>Streptophyta</taxon>
        <taxon>Embryophyta</taxon>
        <taxon>Tracheophyta</taxon>
        <taxon>Spermatophyta</taxon>
        <taxon>Magnoliopsida</taxon>
        <taxon>Liliopsida</taxon>
        <taxon>Asparagales</taxon>
        <taxon>Asparagaceae</taxon>
        <taxon>Asparagoideae</taxon>
        <taxon>Asparagus</taxon>
    </lineage>
</organism>
<reference evidence="2" key="1">
    <citation type="journal article" date="2017" name="Nat. Commun.">
        <title>The asparagus genome sheds light on the origin and evolution of a young Y chromosome.</title>
        <authorList>
            <person name="Harkess A."/>
            <person name="Zhou J."/>
            <person name="Xu C."/>
            <person name="Bowers J.E."/>
            <person name="Van der Hulst R."/>
            <person name="Ayyampalayam S."/>
            <person name="Mercati F."/>
            <person name="Riccardi P."/>
            <person name="McKain M.R."/>
            <person name="Kakrana A."/>
            <person name="Tang H."/>
            <person name="Ray J."/>
            <person name="Groenendijk J."/>
            <person name="Arikit S."/>
            <person name="Mathioni S.M."/>
            <person name="Nakano M."/>
            <person name="Shan H."/>
            <person name="Telgmann-Rauber A."/>
            <person name="Kanno A."/>
            <person name="Yue Z."/>
            <person name="Chen H."/>
            <person name="Li W."/>
            <person name="Chen Y."/>
            <person name="Xu X."/>
            <person name="Zhang Y."/>
            <person name="Luo S."/>
            <person name="Chen H."/>
            <person name="Gao J."/>
            <person name="Mao Z."/>
            <person name="Pires J.C."/>
            <person name="Luo M."/>
            <person name="Kudrna D."/>
            <person name="Wing R.A."/>
            <person name="Meyers B.C."/>
            <person name="Yi K."/>
            <person name="Kong H."/>
            <person name="Lavrijsen P."/>
            <person name="Sunseri F."/>
            <person name="Falavigna A."/>
            <person name="Ye Y."/>
            <person name="Leebens-Mack J.H."/>
            <person name="Chen G."/>
        </authorList>
    </citation>
    <scope>NUCLEOTIDE SEQUENCE [LARGE SCALE GENOMIC DNA]</scope>
    <source>
        <strain evidence="2">cv. DH0086</strain>
    </source>
</reference>
<dbReference type="Proteomes" id="UP000243459">
    <property type="component" value="Chromosome 1"/>
</dbReference>
<dbReference type="EMBL" id="CM007381">
    <property type="protein sequence ID" value="ONK79553.1"/>
    <property type="molecule type" value="Genomic_DNA"/>
</dbReference>
<accession>A0A5P1FPB1</accession>
<evidence type="ECO:0000313" key="2">
    <source>
        <dbReference type="Proteomes" id="UP000243459"/>
    </source>
</evidence>
<gene>
    <name evidence="1" type="ORF">A4U43_C01F7550</name>
</gene>
<keyword evidence="2" id="KW-1185">Reference proteome</keyword>